<evidence type="ECO:0000313" key="3">
    <source>
        <dbReference type="Proteomes" id="UP000187209"/>
    </source>
</evidence>
<name>A0A1R2CMQ9_9CILI</name>
<dbReference type="Proteomes" id="UP000187209">
    <property type="component" value="Unassembled WGS sequence"/>
</dbReference>
<dbReference type="AlphaFoldDB" id="A0A1R2CMQ9"/>
<dbReference type="PANTHER" id="PTHR12277">
    <property type="entry name" value="ALPHA/BETA HYDROLASE DOMAIN-CONTAINING PROTEIN"/>
    <property type="match status" value="1"/>
</dbReference>
<keyword evidence="3" id="KW-1185">Reference proteome</keyword>
<feature type="domain" description="Serine hydrolase" evidence="1">
    <location>
        <begin position="177"/>
        <end position="215"/>
    </location>
</feature>
<proteinExistence type="predicted"/>
<dbReference type="SUPFAM" id="SSF53474">
    <property type="entry name" value="alpha/beta-Hydrolases"/>
    <property type="match status" value="1"/>
</dbReference>
<dbReference type="Pfam" id="PF03959">
    <property type="entry name" value="FSH1"/>
    <property type="match status" value="1"/>
</dbReference>
<reference evidence="2 3" key="1">
    <citation type="submission" date="2016-11" db="EMBL/GenBank/DDBJ databases">
        <title>The macronuclear genome of Stentor coeruleus: a giant cell with tiny introns.</title>
        <authorList>
            <person name="Slabodnick M."/>
            <person name="Ruby J.G."/>
            <person name="Reiff S.B."/>
            <person name="Swart E.C."/>
            <person name="Gosai S."/>
            <person name="Prabakaran S."/>
            <person name="Witkowska E."/>
            <person name="Larue G.E."/>
            <person name="Fisher S."/>
            <person name="Freeman R.M."/>
            <person name="Gunawardena J."/>
            <person name="Chu W."/>
            <person name="Stover N.A."/>
            <person name="Gregory B.D."/>
            <person name="Nowacki M."/>
            <person name="Derisi J."/>
            <person name="Roy S.W."/>
            <person name="Marshall W.F."/>
            <person name="Sood P."/>
        </authorList>
    </citation>
    <scope>NUCLEOTIDE SEQUENCE [LARGE SCALE GENOMIC DNA]</scope>
    <source>
        <strain evidence="2">WM001</strain>
    </source>
</reference>
<dbReference type="InterPro" id="IPR029058">
    <property type="entry name" value="AB_hydrolase_fold"/>
</dbReference>
<organism evidence="2 3">
    <name type="scientific">Stentor coeruleus</name>
    <dbReference type="NCBI Taxonomy" id="5963"/>
    <lineage>
        <taxon>Eukaryota</taxon>
        <taxon>Sar</taxon>
        <taxon>Alveolata</taxon>
        <taxon>Ciliophora</taxon>
        <taxon>Postciliodesmatophora</taxon>
        <taxon>Heterotrichea</taxon>
        <taxon>Heterotrichida</taxon>
        <taxon>Stentoridae</taxon>
        <taxon>Stentor</taxon>
    </lineage>
</organism>
<accession>A0A1R2CMQ9</accession>
<gene>
    <name evidence="2" type="ORF">SteCoe_7316</name>
</gene>
<dbReference type="InterPro" id="IPR005645">
    <property type="entry name" value="FSH-like_dom"/>
</dbReference>
<comment type="caution">
    <text evidence="2">The sequence shown here is derived from an EMBL/GenBank/DDBJ whole genome shotgun (WGS) entry which is preliminary data.</text>
</comment>
<sequence>MELNSVIFRPPIPSYTYSRFEEEMIWIPGNKKSFIPCLFLHSHQPTQKTFLFLHANAEDLGKIYDFLDIMRCVIEVNILAPEYPGYGLNKGKASCKNVLNMSLHVYRFAIGTLGIAVNNLIIVGRSIGTGPATQIAGEGAAALILLSPYTSIRKLIKRLVGTFLSYIVKDQYRNIDYIKKVTCPVLMIHGKKDALIPFSHSEQLAKACQGQAKLILSDTMSHNKFEYYDDVLSPVDNFLKENSIEIVTGDGIYVPGEFYKIPELYMKKQEILKDFL</sequence>
<dbReference type="Gene3D" id="3.40.50.1820">
    <property type="entry name" value="alpha/beta hydrolase"/>
    <property type="match status" value="1"/>
</dbReference>
<dbReference type="EMBL" id="MPUH01000105">
    <property type="protein sequence ID" value="OMJ90297.1"/>
    <property type="molecule type" value="Genomic_DNA"/>
</dbReference>
<evidence type="ECO:0000313" key="2">
    <source>
        <dbReference type="EMBL" id="OMJ90297.1"/>
    </source>
</evidence>
<evidence type="ECO:0000259" key="1">
    <source>
        <dbReference type="Pfam" id="PF03959"/>
    </source>
</evidence>
<dbReference type="OrthoDB" id="446723at2759"/>
<dbReference type="PANTHER" id="PTHR12277:SF197">
    <property type="entry name" value="CHROMOSOME UNDETERMINED SCAFFOLD_38, WHOLE GENOME SHOTGUN SEQUENCE"/>
    <property type="match status" value="1"/>
</dbReference>
<protein>
    <recommendedName>
        <fullName evidence="1">Serine hydrolase domain-containing protein</fullName>
    </recommendedName>
</protein>